<dbReference type="EMBL" id="CP003600">
    <property type="protein sequence ID" value="AFY93061.1"/>
    <property type="molecule type" value="Genomic_DNA"/>
</dbReference>
<protein>
    <submittedName>
        <fullName evidence="1">Uncharacterized protein</fullName>
    </submittedName>
</protein>
<organism evidence="1 2">
    <name type="scientific">Chamaesiphon minutus (strain ATCC 27169 / PCC 6605)</name>
    <dbReference type="NCBI Taxonomy" id="1173020"/>
    <lineage>
        <taxon>Bacteria</taxon>
        <taxon>Bacillati</taxon>
        <taxon>Cyanobacteriota</taxon>
        <taxon>Cyanophyceae</taxon>
        <taxon>Gomontiellales</taxon>
        <taxon>Chamaesiphonaceae</taxon>
        <taxon>Chamaesiphon</taxon>
    </lineage>
</organism>
<reference evidence="1 2" key="1">
    <citation type="submission" date="2012-05" db="EMBL/GenBank/DDBJ databases">
        <title>Finished chromosome of genome of Chamaesiphon sp. PCC 6605.</title>
        <authorList>
            <consortium name="US DOE Joint Genome Institute"/>
            <person name="Gugger M."/>
            <person name="Coursin T."/>
            <person name="Rippka R."/>
            <person name="Tandeau De Marsac N."/>
            <person name="Huntemann M."/>
            <person name="Wei C.-L."/>
            <person name="Han J."/>
            <person name="Detter J.C."/>
            <person name="Han C."/>
            <person name="Tapia R."/>
            <person name="Chen A."/>
            <person name="Kyrpides N."/>
            <person name="Mavromatis K."/>
            <person name="Markowitz V."/>
            <person name="Szeto E."/>
            <person name="Ivanova N."/>
            <person name="Pagani I."/>
            <person name="Pati A."/>
            <person name="Goodwin L."/>
            <person name="Nordberg H.P."/>
            <person name="Cantor M.N."/>
            <person name="Hua S.X."/>
            <person name="Woyke T."/>
            <person name="Kerfeld C.A."/>
        </authorList>
    </citation>
    <scope>NUCLEOTIDE SEQUENCE [LARGE SCALE GENOMIC DNA]</scope>
    <source>
        <strain evidence="2">ATCC 27169 / PCC 6605</strain>
    </source>
</reference>
<dbReference type="STRING" id="1173020.Cha6605_1954"/>
<accession>K9UF50</accession>
<dbReference type="AlphaFoldDB" id="K9UF50"/>
<name>K9UF50_CHAP6</name>
<evidence type="ECO:0000313" key="2">
    <source>
        <dbReference type="Proteomes" id="UP000010366"/>
    </source>
</evidence>
<dbReference type="KEGG" id="cmp:Cha6605_1954"/>
<gene>
    <name evidence="1" type="ORF">Cha6605_1954</name>
</gene>
<dbReference type="HOGENOM" id="CLU_3381192_0_0_3"/>
<dbReference type="Proteomes" id="UP000010366">
    <property type="component" value="Chromosome"/>
</dbReference>
<evidence type="ECO:0000313" key="1">
    <source>
        <dbReference type="EMBL" id="AFY93061.1"/>
    </source>
</evidence>
<sequence>MSLTALNEIEMKAISLSYKYEPIYFDLCNSINK</sequence>
<proteinExistence type="predicted"/>
<keyword evidence="2" id="KW-1185">Reference proteome</keyword>